<feature type="domain" description="WRKY" evidence="8">
    <location>
        <begin position="220"/>
        <end position="286"/>
    </location>
</feature>
<dbReference type="InterPro" id="IPR044810">
    <property type="entry name" value="WRKY_plant"/>
</dbReference>
<sequence length="483" mass="53030">MQLKKKKREERIMHIDLSLGAAAEDEEEALEEGDEDEDDEQVQEKGGEIIILGEGKEKTNQSYGKPREDLIKDELGLLKAEMNRMKEENKLLREVIDRTLKDYRELQMKFADFQQQDEPKEHIISLSLGGEGIQDVNRASGSKEMKEADQGSDDNELGLSLSLQTYERDDRNDQEKGKELKSWQPTVDGRLQTGGELSAITGQTFNPATRKTRVSVRARCQGPTMNDGCQWRKYGQKVAKGNPCPRAYYRCTVAPGCPVRKQVQRCLEDMSILVTTYEGTHNHPLPVGATALASTASAAANFMLLNEANPSSSLIPGSIPNHAPLSSYLSPYNLPNPSPHLPTMNSFSNSIGYSNIFNAAASSNDVHGRQLSLLGSHHHHQTSGAKYPWAMSSLSNPSIGGGSSWLPSKEAWNSEEEKSLAENVSAIASDPKFTVAVAAAISSFIKKDGQTGATTSAAQKEGESSSRGINKWKLESQSPHEKR</sequence>
<feature type="region of interest" description="Disordered" evidence="7">
    <location>
        <begin position="17"/>
        <end position="43"/>
    </location>
</feature>
<dbReference type="PANTHER" id="PTHR31429:SF54">
    <property type="entry name" value="WRKY TRANSCRIPTION FACTOR 9-RELATED"/>
    <property type="match status" value="1"/>
</dbReference>
<feature type="coiled-coil region" evidence="6">
    <location>
        <begin position="68"/>
        <end position="116"/>
    </location>
</feature>
<feature type="compositionally biased region" description="Acidic residues" evidence="7">
    <location>
        <begin position="23"/>
        <end position="41"/>
    </location>
</feature>
<reference evidence="9 10" key="1">
    <citation type="submission" date="2023-10" db="EMBL/GenBank/DDBJ databases">
        <title>Chromosome-scale genome assembly provides insights into flower coloration mechanisms of Canna indica.</title>
        <authorList>
            <person name="Li C."/>
        </authorList>
    </citation>
    <scope>NUCLEOTIDE SEQUENCE [LARGE SCALE GENOMIC DNA]</scope>
    <source>
        <tissue evidence="9">Flower</tissue>
    </source>
</reference>
<dbReference type="GO" id="GO:0043565">
    <property type="term" value="F:sequence-specific DNA binding"/>
    <property type="evidence" value="ECO:0007669"/>
    <property type="project" value="InterPro"/>
</dbReference>
<comment type="subcellular location">
    <subcellularLocation>
        <location evidence="1">Nucleus</location>
    </subcellularLocation>
</comment>
<protein>
    <submittedName>
        <fullName evidence="9">WRKY transcription factor 9</fullName>
    </submittedName>
</protein>
<evidence type="ECO:0000259" key="8">
    <source>
        <dbReference type="PROSITE" id="PS50811"/>
    </source>
</evidence>
<dbReference type="EMBL" id="CP136891">
    <property type="protein sequence ID" value="WOK96182.1"/>
    <property type="molecule type" value="Genomic_DNA"/>
</dbReference>
<keyword evidence="3" id="KW-0238">DNA-binding</keyword>
<evidence type="ECO:0000256" key="1">
    <source>
        <dbReference type="ARBA" id="ARBA00004123"/>
    </source>
</evidence>
<feature type="region of interest" description="Disordered" evidence="7">
    <location>
        <begin position="448"/>
        <end position="483"/>
    </location>
</feature>
<keyword evidence="2" id="KW-0805">Transcription regulation</keyword>
<keyword evidence="4" id="KW-0804">Transcription</keyword>
<dbReference type="InterPro" id="IPR003657">
    <property type="entry name" value="WRKY_dom"/>
</dbReference>
<dbReference type="FunFam" id="2.20.25.80:FF:000002">
    <property type="entry name" value="probable WRKY transcription factor 31"/>
    <property type="match status" value="1"/>
</dbReference>
<evidence type="ECO:0000256" key="3">
    <source>
        <dbReference type="ARBA" id="ARBA00023125"/>
    </source>
</evidence>
<evidence type="ECO:0000256" key="6">
    <source>
        <dbReference type="SAM" id="Coils"/>
    </source>
</evidence>
<dbReference type="SMART" id="SM00774">
    <property type="entry name" value="WRKY"/>
    <property type="match status" value="1"/>
</dbReference>
<evidence type="ECO:0000256" key="7">
    <source>
        <dbReference type="SAM" id="MobiDB-lite"/>
    </source>
</evidence>
<dbReference type="Pfam" id="PF03106">
    <property type="entry name" value="WRKY"/>
    <property type="match status" value="1"/>
</dbReference>
<feature type="region of interest" description="Disordered" evidence="7">
    <location>
        <begin position="133"/>
        <end position="158"/>
    </location>
</feature>
<dbReference type="Proteomes" id="UP001327560">
    <property type="component" value="Chromosome 2"/>
</dbReference>
<dbReference type="PROSITE" id="PS50811">
    <property type="entry name" value="WRKY"/>
    <property type="match status" value="1"/>
</dbReference>
<dbReference type="SUPFAM" id="SSF118290">
    <property type="entry name" value="WRKY DNA-binding domain"/>
    <property type="match status" value="1"/>
</dbReference>
<proteinExistence type="predicted"/>
<dbReference type="AlphaFoldDB" id="A0AAQ3JW81"/>
<dbReference type="PANTHER" id="PTHR31429">
    <property type="entry name" value="WRKY TRANSCRIPTION FACTOR 36-RELATED"/>
    <property type="match status" value="1"/>
</dbReference>
<name>A0AAQ3JW81_9LILI</name>
<keyword evidence="6" id="KW-0175">Coiled coil</keyword>
<evidence type="ECO:0000256" key="4">
    <source>
        <dbReference type="ARBA" id="ARBA00023163"/>
    </source>
</evidence>
<dbReference type="GO" id="GO:0003700">
    <property type="term" value="F:DNA-binding transcription factor activity"/>
    <property type="evidence" value="ECO:0007669"/>
    <property type="project" value="InterPro"/>
</dbReference>
<dbReference type="Gene3D" id="2.20.25.80">
    <property type="entry name" value="WRKY domain"/>
    <property type="match status" value="1"/>
</dbReference>
<keyword evidence="10" id="KW-1185">Reference proteome</keyword>
<gene>
    <name evidence="9" type="ORF">Cni_G04889</name>
</gene>
<evidence type="ECO:0000313" key="10">
    <source>
        <dbReference type="Proteomes" id="UP001327560"/>
    </source>
</evidence>
<evidence type="ECO:0000256" key="5">
    <source>
        <dbReference type="ARBA" id="ARBA00023242"/>
    </source>
</evidence>
<organism evidence="9 10">
    <name type="scientific">Canna indica</name>
    <name type="common">Indian-shot</name>
    <dbReference type="NCBI Taxonomy" id="4628"/>
    <lineage>
        <taxon>Eukaryota</taxon>
        <taxon>Viridiplantae</taxon>
        <taxon>Streptophyta</taxon>
        <taxon>Embryophyta</taxon>
        <taxon>Tracheophyta</taxon>
        <taxon>Spermatophyta</taxon>
        <taxon>Magnoliopsida</taxon>
        <taxon>Liliopsida</taxon>
        <taxon>Zingiberales</taxon>
        <taxon>Cannaceae</taxon>
        <taxon>Canna</taxon>
    </lineage>
</organism>
<accession>A0AAQ3JW81</accession>
<feature type="compositionally biased region" description="Basic and acidic residues" evidence="7">
    <location>
        <begin position="472"/>
        <end position="483"/>
    </location>
</feature>
<evidence type="ECO:0000313" key="9">
    <source>
        <dbReference type="EMBL" id="WOK96182.1"/>
    </source>
</evidence>
<keyword evidence="5" id="KW-0539">Nucleus</keyword>
<evidence type="ECO:0000256" key="2">
    <source>
        <dbReference type="ARBA" id="ARBA00023015"/>
    </source>
</evidence>
<dbReference type="GO" id="GO:0005634">
    <property type="term" value="C:nucleus"/>
    <property type="evidence" value="ECO:0007669"/>
    <property type="project" value="UniProtKB-SubCell"/>
</dbReference>
<dbReference type="InterPro" id="IPR036576">
    <property type="entry name" value="WRKY_dom_sf"/>
</dbReference>